<name>A0A7C8M748_9PLEO</name>
<sequence>MSIGQEELIILSGVLFPIGLASCFSRISPITNFHNPNISRGCLLILQMTEYIRLKNFEKTVKISVVQIRCCAILHPLPANCASGARLSGRNYFYAQGRCQIPRFVNLFLNRRGRSGLASPAGNSVIQASIRDFFAGNIYIDYTNLRATGMIMPAMHKRSQLI</sequence>
<dbReference type="EMBL" id="JAADJZ010000013">
    <property type="protein sequence ID" value="KAF2870758.1"/>
    <property type="molecule type" value="Genomic_DNA"/>
</dbReference>
<gene>
    <name evidence="1" type="ORF">BDV95DRAFT_574562</name>
</gene>
<reference evidence="1 2" key="1">
    <citation type="submission" date="2020-01" db="EMBL/GenBank/DDBJ databases">
        <authorList>
            <consortium name="DOE Joint Genome Institute"/>
            <person name="Haridas S."/>
            <person name="Albert R."/>
            <person name="Binder M."/>
            <person name="Bloem J."/>
            <person name="Labutti K."/>
            <person name="Salamov A."/>
            <person name="Andreopoulos B."/>
            <person name="Baker S.E."/>
            <person name="Barry K."/>
            <person name="Bills G."/>
            <person name="Bluhm B.H."/>
            <person name="Cannon C."/>
            <person name="Castanera R."/>
            <person name="Culley D.E."/>
            <person name="Daum C."/>
            <person name="Ezra D."/>
            <person name="Gonzalez J.B."/>
            <person name="Henrissat B."/>
            <person name="Kuo A."/>
            <person name="Liang C."/>
            <person name="Lipzen A."/>
            <person name="Lutzoni F."/>
            <person name="Magnuson J."/>
            <person name="Mondo S."/>
            <person name="Nolan M."/>
            <person name="Ohm R."/>
            <person name="Pangilinan J."/>
            <person name="Park H.-J.H."/>
            <person name="Ramirez L."/>
            <person name="Alfaro M."/>
            <person name="Sun H."/>
            <person name="Tritt A."/>
            <person name="Yoshinaga Y."/>
            <person name="Zwiers L.-H.L."/>
            <person name="Turgeon B.G."/>
            <person name="Goodwin S.B."/>
            <person name="Spatafora J.W."/>
            <person name="Crous P.W."/>
            <person name="Grigoriev I.V."/>
        </authorList>
    </citation>
    <scope>NUCLEOTIDE SEQUENCE [LARGE SCALE GENOMIC DNA]</scope>
    <source>
        <strain evidence="1 2">CBS 611.86</strain>
    </source>
</reference>
<organism evidence="1 2">
    <name type="scientific">Massariosphaeria phaeospora</name>
    <dbReference type="NCBI Taxonomy" id="100035"/>
    <lineage>
        <taxon>Eukaryota</taxon>
        <taxon>Fungi</taxon>
        <taxon>Dikarya</taxon>
        <taxon>Ascomycota</taxon>
        <taxon>Pezizomycotina</taxon>
        <taxon>Dothideomycetes</taxon>
        <taxon>Pleosporomycetidae</taxon>
        <taxon>Pleosporales</taxon>
        <taxon>Pleosporales incertae sedis</taxon>
        <taxon>Massariosphaeria</taxon>
    </lineage>
</organism>
<dbReference type="Proteomes" id="UP000481861">
    <property type="component" value="Unassembled WGS sequence"/>
</dbReference>
<evidence type="ECO:0000313" key="2">
    <source>
        <dbReference type="Proteomes" id="UP000481861"/>
    </source>
</evidence>
<accession>A0A7C8M748</accession>
<dbReference type="AlphaFoldDB" id="A0A7C8M748"/>
<proteinExistence type="predicted"/>
<comment type="caution">
    <text evidence="1">The sequence shown here is derived from an EMBL/GenBank/DDBJ whole genome shotgun (WGS) entry which is preliminary data.</text>
</comment>
<keyword evidence="2" id="KW-1185">Reference proteome</keyword>
<evidence type="ECO:0000313" key="1">
    <source>
        <dbReference type="EMBL" id="KAF2870758.1"/>
    </source>
</evidence>
<protein>
    <submittedName>
        <fullName evidence="1">Uncharacterized protein</fullName>
    </submittedName>
</protein>